<feature type="region of interest" description="Disordered" evidence="1">
    <location>
        <begin position="63"/>
        <end position="85"/>
    </location>
</feature>
<dbReference type="HOGENOM" id="CLU_125516_0_0_6"/>
<gene>
    <name evidence="2" type="ordered locus">B5T_02117</name>
</gene>
<dbReference type="OrthoDB" id="8863314at2"/>
<dbReference type="NCBIfam" id="TIGR03751">
    <property type="entry name" value="conj_TIGR03751"/>
    <property type="match status" value="1"/>
</dbReference>
<dbReference type="STRING" id="930169.B5T_02117"/>
<dbReference type="EMBL" id="CP003466">
    <property type="protein sequence ID" value="AFT70391.1"/>
    <property type="molecule type" value="Genomic_DNA"/>
</dbReference>
<protein>
    <submittedName>
        <fullName evidence="2">Signal recognition particle GTPase</fullName>
    </submittedName>
</protein>
<sequence>MRNPPGPNLLLIDFLSLLIGTQRGLVAAVTLLGVLVGLGGCATSQDKLMPVDNATTMADLWRQGGQSAGSTASSTQNTSQNKHPRLQEIRHTLRRPLPDAQQGLGPYHPYTRHVENEIRSQFPRLPNPDLVMYVYPHLAGSPDGEQVPVPGYSTVFPLYERVQYAQPGEVAWPWPTQPVEGQ</sequence>
<feature type="compositionally biased region" description="Low complexity" evidence="1">
    <location>
        <begin position="63"/>
        <end position="81"/>
    </location>
</feature>
<accession>K0CFL2</accession>
<keyword evidence="3" id="KW-1185">Reference proteome</keyword>
<evidence type="ECO:0000313" key="3">
    <source>
        <dbReference type="Proteomes" id="UP000006286"/>
    </source>
</evidence>
<evidence type="ECO:0000313" key="2">
    <source>
        <dbReference type="EMBL" id="AFT70391.1"/>
    </source>
</evidence>
<dbReference type="InterPro" id="IPR022262">
    <property type="entry name" value="Lipoprot_put"/>
</dbReference>
<dbReference type="Proteomes" id="UP000006286">
    <property type="component" value="Chromosome"/>
</dbReference>
<dbReference type="PATRIC" id="fig|930169.3.peg.2089"/>
<reference evidence="2 3" key="1">
    <citation type="journal article" date="2012" name="J. Bacteriol.">
        <title>Complete genome sequence of Alcanivorax dieselolei type strain B5.</title>
        <authorList>
            <person name="Lai Q."/>
            <person name="Li W."/>
            <person name="Shao Z."/>
        </authorList>
    </citation>
    <scope>NUCLEOTIDE SEQUENCE [LARGE SCALE GENOMIC DNA]</scope>
    <source>
        <strain evidence="3">DSM 16502 / CGMCC 1.3690 / B-5</strain>
    </source>
</reference>
<proteinExistence type="predicted"/>
<name>K0CFL2_ALCDB</name>
<dbReference type="AlphaFoldDB" id="K0CFL2"/>
<organism evidence="2 3">
    <name type="scientific">Alcanivorax dieselolei (strain DSM 16502 / CGMCC 1.3690 / MCCC 1A00001 / B-5)</name>
    <name type="common">Alloalcanivorax dieselolei</name>
    <dbReference type="NCBI Taxonomy" id="930169"/>
    <lineage>
        <taxon>Bacteria</taxon>
        <taxon>Pseudomonadati</taxon>
        <taxon>Pseudomonadota</taxon>
        <taxon>Gammaproteobacteria</taxon>
        <taxon>Oceanospirillales</taxon>
        <taxon>Alcanivoracaceae</taxon>
        <taxon>Alloalcanivorax</taxon>
    </lineage>
</organism>
<dbReference type="eggNOG" id="ENOG502ZBPP">
    <property type="taxonomic scope" value="Bacteria"/>
</dbReference>
<evidence type="ECO:0000256" key="1">
    <source>
        <dbReference type="SAM" id="MobiDB-lite"/>
    </source>
</evidence>
<dbReference type="KEGG" id="adi:B5T_02117"/>